<evidence type="ECO:0000259" key="2">
    <source>
        <dbReference type="SMART" id="SM00646"/>
    </source>
</evidence>
<organism evidence="3 4">
    <name type="scientific">Marinisporobacter balticus</name>
    <dbReference type="NCBI Taxonomy" id="2018667"/>
    <lineage>
        <taxon>Bacteria</taxon>
        <taxon>Bacillati</taxon>
        <taxon>Bacillota</taxon>
        <taxon>Clostridia</taxon>
        <taxon>Peptostreptococcales</taxon>
        <taxon>Thermotaleaceae</taxon>
        <taxon>Marinisporobacter</taxon>
    </lineage>
</organism>
<feature type="domain" description="MurNAc-LAA" evidence="2">
    <location>
        <begin position="63"/>
        <end position="182"/>
    </location>
</feature>
<dbReference type="OrthoDB" id="5344211at2"/>
<dbReference type="GO" id="GO:0009253">
    <property type="term" value="P:peptidoglycan catabolic process"/>
    <property type="evidence" value="ECO:0007669"/>
    <property type="project" value="InterPro"/>
</dbReference>
<evidence type="ECO:0000313" key="3">
    <source>
        <dbReference type="EMBL" id="TCO69487.1"/>
    </source>
</evidence>
<gene>
    <name evidence="3" type="ORF">EV214_13111</name>
</gene>
<dbReference type="PANTHER" id="PTHR30404:SF0">
    <property type="entry name" value="N-ACETYLMURAMOYL-L-ALANINE AMIDASE AMIC"/>
    <property type="match status" value="1"/>
</dbReference>
<dbReference type="GO" id="GO:0008745">
    <property type="term" value="F:N-acetylmuramoyl-L-alanine amidase activity"/>
    <property type="evidence" value="ECO:0007669"/>
    <property type="project" value="InterPro"/>
</dbReference>
<reference evidence="3 4" key="1">
    <citation type="submission" date="2019-03" db="EMBL/GenBank/DDBJ databases">
        <title>Genomic Encyclopedia of Type Strains, Phase IV (KMG-IV): sequencing the most valuable type-strain genomes for metagenomic binning, comparative biology and taxonomic classification.</title>
        <authorList>
            <person name="Goeker M."/>
        </authorList>
    </citation>
    <scope>NUCLEOTIDE SEQUENCE [LARGE SCALE GENOMIC DNA]</scope>
    <source>
        <strain evidence="3 4">DSM 102940</strain>
    </source>
</reference>
<dbReference type="Proteomes" id="UP000294919">
    <property type="component" value="Unassembled WGS sequence"/>
</dbReference>
<dbReference type="Gene3D" id="3.40.630.40">
    <property type="entry name" value="Zn-dependent exopeptidases"/>
    <property type="match status" value="1"/>
</dbReference>
<dbReference type="AlphaFoldDB" id="A0A4R2KBP9"/>
<protein>
    <submittedName>
        <fullName evidence="3">N-acetylmuramoyl-L-alanine amidase</fullName>
    </submittedName>
</protein>
<dbReference type="GO" id="GO:0030288">
    <property type="term" value="C:outer membrane-bounded periplasmic space"/>
    <property type="evidence" value="ECO:0007669"/>
    <property type="project" value="TreeGrafter"/>
</dbReference>
<dbReference type="EMBL" id="SLWV01000031">
    <property type="protein sequence ID" value="TCO69487.1"/>
    <property type="molecule type" value="Genomic_DNA"/>
</dbReference>
<evidence type="ECO:0000256" key="1">
    <source>
        <dbReference type="ARBA" id="ARBA00022801"/>
    </source>
</evidence>
<comment type="caution">
    <text evidence="3">The sequence shown here is derived from an EMBL/GenBank/DDBJ whole genome shotgun (WGS) entry which is preliminary data.</text>
</comment>
<accession>A0A4R2KBP9</accession>
<dbReference type="InterPro" id="IPR050695">
    <property type="entry name" value="N-acetylmuramoyl_amidase_3"/>
</dbReference>
<dbReference type="SUPFAM" id="SSF53187">
    <property type="entry name" value="Zn-dependent exopeptidases"/>
    <property type="match status" value="1"/>
</dbReference>
<dbReference type="InterPro" id="IPR002508">
    <property type="entry name" value="MurNAc-LAA_cat"/>
</dbReference>
<keyword evidence="1" id="KW-0378">Hydrolase</keyword>
<keyword evidence="4" id="KW-1185">Reference proteome</keyword>
<dbReference type="RefSeq" id="WP_132247467.1">
    <property type="nucleotide sequence ID" value="NZ_SLWV01000031.1"/>
</dbReference>
<proteinExistence type="predicted"/>
<dbReference type="PANTHER" id="PTHR30404">
    <property type="entry name" value="N-ACETYLMURAMOYL-L-ALANINE AMIDASE"/>
    <property type="match status" value="1"/>
</dbReference>
<name>A0A4R2KBP9_9FIRM</name>
<dbReference type="Pfam" id="PF01520">
    <property type="entry name" value="Amidase_3"/>
    <property type="match status" value="1"/>
</dbReference>
<dbReference type="SMART" id="SM00646">
    <property type="entry name" value="Ami_3"/>
    <property type="match status" value="1"/>
</dbReference>
<dbReference type="CDD" id="cd02696">
    <property type="entry name" value="MurNAc-LAA"/>
    <property type="match status" value="1"/>
</dbReference>
<sequence length="248" mass="27847">MKTIVVDPGHGGNDRANRGYSGKYIEADGNLQFALFLHYYLKDYFNVILTRKEDKTLSLTERGKMAKGADMFLSAHSDAWEKESNGVTIFDSVDLSNETLGAEIGKAIADSMGIKFKGVRERESQKNKGEDYYTVIDVAQDIGCPVVLLLERGFHSNPHEEQLLLNNNIVRESAKAVAEKIKAYYGVSESAETKEITQPIWKYQGLEYLAKNGLLNDLENWKKKIDEPMPVWASGILLAEIHKNLKGE</sequence>
<evidence type="ECO:0000313" key="4">
    <source>
        <dbReference type="Proteomes" id="UP000294919"/>
    </source>
</evidence>